<feature type="transmembrane region" description="Helical" evidence="10">
    <location>
        <begin position="119"/>
        <end position="142"/>
    </location>
</feature>
<dbReference type="EC" id="2.3.1.275" evidence="10"/>
<dbReference type="EMBL" id="JACOOK010000003">
    <property type="protein sequence ID" value="MBC5616772.1"/>
    <property type="molecule type" value="Genomic_DNA"/>
</dbReference>
<dbReference type="RefSeq" id="WP_186965868.1">
    <property type="nucleotide sequence ID" value="NZ_JACOOK010000003.1"/>
</dbReference>
<comment type="similarity">
    <text evidence="10">Belongs to the PlsY family.</text>
</comment>
<evidence type="ECO:0000256" key="4">
    <source>
        <dbReference type="ARBA" id="ARBA00022692"/>
    </source>
</evidence>
<dbReference type="PANTHER" id="PTHR30309">
    <property type="entry name" value="INNER MEMBRANE PROTEIN YGIH"/>
    <property type="match status" value="1"/>
</dbReference>
<keyword evidence="7 10" id="KW-0472">Membrane</keyword>
<reference evidence="11 12" key="1">
    <citation type="submission" date="2020-08" db="EMBL/GenBank/DDBJ databases">
        <title>Genome public.</title>
        <authorList>
            <person name="Liu C."/>
            <person name="Sun Q."/>
        </authorList>
    </citation>
    <scope>NUCLEOTIDE SEQUENCE [LARGE SCALE GENOMIC DNA]</scope>
    <source>
        <strain evidence="11 12">New-7</strain>
    </source>
</reference>
<evidence type="ECO:0000256" key="9">
    <source>
        <dbReference type="ARBA" id="ARBA00023264"/>
    </source>
</evidence>
<dbReference type="Pfam" id="PF02660">
    <property type="entry name" value="G3P_acyltransf"/>
    <property type="match status" value="1"/>
</dbReference>
<comment type="function">
    <text evidence="10">Catalyzes the transfer of an acyl group from acyl-phosphate (acyl-PO(4)) to glycerol-3-phosphate (G3P) to form lysophosphatidic acid (LPA). This enzyme utilizes acyl-phosphate as fatty acyl donor, but not acyl-CoA or acyl-ACP.</text>
</comment>
<keyword evidence="1 10" id="KW-1003">Cell membrane</keyword>
<keyword evidence="4 10" id="KW-0812">Transmembrane</keyword>
<keyword evidence="9 10" id="KW-1208">Phospholipid metabolism</keyword>
<dbReference type="GO" id="GO:0004366">
    <property type="term" value="F:glycerol-3-phosphate O-acyltransferase activity"/>
    <property type="evidence" value="ECO:0007669"/>
    <property type="project" value="UniProtKB-EC"/>
</dbReference>
<feature type="transmembrane region" description="Helical" evidence="10">
    <location>
        <begin position="89"/>
        <end position="107"/>
    </location>
</feature>
<evidence type="ECO:0000256" key="10">
    <source>
        <dbReference type="HAMAP-Rule" id="MF_01043"/>
    </source>
</evidence>
<keyword evidence="2 10" id="KW-0444">Lipid biosynthesis</keyword>
<keyword evidence="6 10" id="KW-0443">Lipid metabolism</keyword>
<dbReference type="NCBIfam" id="TIGR00023">
    <property type="entry name" value="glycerol-3-phosphate 1-O-acyltransferase PlsY"/>
    <property type="match status" value="1"/>
</dbReference>
<gene>
    <name evidence="10 11" type="primary">plsY</name>
    <name evidence="11" type="ORF">H8S08_07030</name>
</gene>
<dbReference type="SMART" id="SM01207">
    <property type="entry name" value="G3P_acyltransf"/>
    <property type="match status" value="1"/>
</dbReference>
<proteinExistence type="inferred from homology"/>
<accession>A0ABR7CM76</accession>
<protein>
    <recommendedName>
        <fullName evidence="10">Glycerol-3-phosphate acyltransferase</fullName>
    </recommendedName>
    <alternativeName>
        <fullName evidence="10">Acyl-PO4 G3P acyltransferase</fullName>
    </alternativeName>
    <alternativeName>
        <fullName evidence="10">Acyl-phosphate--glycerol-3-phosphate acyltransferase</fullName>
    </alternativeName>
    <alternativeName>
        <fullName evidence="10">G3P acyltransferase</fullName>
        <shortName evidence="10">GPAT</shortName>
        <ecNumber evidence="10">2.3.1.275</ecNumber>
    </alternativeName>
    <alternativeName>
        <fullName evidence="10">Lysophosphatidic acid synthase</fullName>
        <shortName evidence="10">LPA synthase</shortName>
    </alternativeName>
</protein>
<evidence type="ECO:0000256" key="3">
    <source>
        <dbReference type="ARBA" id="ARBA00022679"/>
    </source>
</evidence>
<dbReference type="InterPro" id="IPR003811">
    <property type="entry name" value="G3P_acylTferase_PlsY"/>
</dbReference>
<feature type="transmembrane region" description="Helical" evidence="10">
    <location>
        <begin position="49"/>
        <end position="69"/>
    </location>
</feature>
<keyword evidence="11" id="KW-0012">Acyltransferase</keyword>
<organism evidence="11 12">
    <name type="scientific">Alistipes hominis</name>
    <dbReference type="NCBI Taxonomy" id="2763015"/>
    <lineage>
        <taxon>Bacteria</taxon>
        <taxon>Pseudomonadati</taxon>
        <taxon>Bacteroidota</taxon>
        <taxon>Bacteroidia</taxon>
        <taxon>Bacteroidales</taxon>
        <taxon>Rikenellaceae</taxon>
        <taxon>Alistipes</taxon>
    </lineage>
</organism>
<comment type="subunit">
    <text evidence="10">Probably interacts with PlsX.</text>
</comment>
<comment type="caution">
    <text evidence="11">The sequence shown here is derived from an EMBL/GenBank/DDBJ whole genome shotgun (WGS) entry which is preliminary data.</text>
</comment>
<keyword evidence="5 10" id="KW-1133">Transmembrane helix</keyword>
<feature type="transmembrane region" description="Helical" evidence="10">
    <location>
        <begin position="6"/>
        <end position="28"/>
    </location>
</feature>
<keyword evidence="8 10" id="KW-0594">Phospholipid biosynthesis</keyword>
<evidence type="ECO:0000256" key="6">
    <source>
        <dbReference type="ARBA" id="ARBA00023098"/>
    </source>
</evidence>
<evidence type="ECO:0000313" key="11">
    <source>
        <dbReference type="EMBL" id="MBC5616772.1"/>
    </source>
</evidence>
<keyword evidence="12" id="KW-1185">Reference proteome</keyword>
<evidence type="ECO:0000256" key="5">
    <source>
        <dbReference type="ARBA" id="ARBA00022989"/>
    </source>
</evidence>
<comment type="subcellular location">
    <subcellularLocation>
        <location evidence="10">Cell membrane</location>
        <topology evidence="10">Multi-pass membrane protein</topology>
    </subcellularLocation>
</comment>
<feature type="transmembrane region" description="Helical" evidence="10">
    <location>
        <begin position="154"/>
        <end position="184"/>
    </location>
</feature>
<dbReference type="PANTHER" id="PTHR30309:SF0">
    <property type="entry name" value="GLYCEROL-3-PHOSPHATE ACYLTRANSFERASE-RELATED"/>
    <property type="match status" value="1"/>
</dbReference>
<comment type="pathway">
    <text evidence="10">Lipid metabolism; phospholipid metabolism.</text>
</comment>
<evidence type="ECO:0000256" key="1">
    <source>
        <dbReference type="ARBA" id="ARBA00022475"/>
    </source>
</evidence>
<evidence type="ECO:0000256" key="8">
    <source>
        <dbReference type="ARBA" id="ARBA00023209"/>
    </source>
</evidence>
<comment type="catalytic activity">
    <reaction evidence="10">
        <text>an acyl phosphate + sn-glycerol 3-phosphate = a 1-acyl-sn-glycero-3-phosphate + phosphate</text>
        <dbReference type="Rhea" id="RHEA:34075"/>
        <dbReference type="ChEBI" id="CHEBI:43474"/>
        <dbReference type="ChEBI" id="CHEBI:57597"/>
        <dbReference type="ChEBI" id="CHEBI:57970"/>
        <dbReference type="ChEBI" id="CHEBI:59918"/>
        <dbReference type="EC" id="2.3.1.275"/>
    </reaction>
</comment>
<dbReference type="HAMAP" id="MF_01043">
    <property type="entry name" value="PlsY"/>
    <property type="match status" value="1"/>
</dbReference>
<evidence type="ECO:0000256" key="7">
    <source>
        <dbReference type="ARBA" id="ARBA00023136"/>
    </source>
</evidence>
<keyword evidence="3 10" id="KW-0808">Transferase</keyword>
<name>A0ABR7CM76_9BACT</name>
<evidence type="ECO:0000313" key="12">
    <source>
        <dbReference type="Proteomes" id="UP000636891"/>
    </source>
</evidence>
<evidence type="ECO:0000256" key="2">
    <source>
        <dbReference type="ARBA" id="ARBA00022516"/>
    </source>
</evidence>
<sequence length="210" mass="22651">MVLNITLIVIAYLLGSIPSAVWIGRRFYGIDVREHGSHNAGATNTLRVLGLRAALPVFGIDMLKGFVAVMLSHLTAYENGSDAMFDLKIALVAAAVIGHILPLFAGFRGGKGVATLAGAVLAVYPSAVLLCLLIFGIVFVTTHYVSLGSISAGIAFPIFVIGIFGERSVSLIVFSCVIAVLLLYTHRRNIQRLFDHSESKTYLFKKKDKK</sequence>
<dbReference type="Proteomes" id="UP000636891">
    <property type="component" value="Unassembled WGS sequence"/>
</dbReference>